<feature type="binding site" evidence="3">
    <location>
        <position position="42"/>
    </location>
    <ligand>
        <name>Mg(2+)</name>
        <dbReference type="ChEBI" id="CHEBI:18420"/>
        <label>1</label>
    </ligand>
</feature>
<dbReference type="InterPro" id="IPR036705">
    <property type="entry name" value="Ribosyl_crysJ1_sf"/>
</dbReference>
<accession>A0AAU8LR94</accession>
<feature type="binding site" evidence="3">
    <location>
        <position position="244"/>
    </location>
    <ligand>
        <name>Mg(2+)</name>
        <dbReference type="ChEBI" id="CHEBI:18420"/>
        <label>1</label>
    </ligand>
</feature>
<reference evidence="4" key="1">
    <citation type="journal article" date="2024" name="Syst. Appl. Microbiol.">
        <title>First single-strain enrichments of Electrothrix cable bacteria, description of E. aestuarii sp. nov. and E. rattekaaiensis sp. nov., and proposal of a cable bacteria taxonomy following the rules of the SeqCode.</title>
        <authorList>
            <person name="Plum-Jensen L.E."/>
            <person name="Schramm A."/>
            <person name="Marshall I.P.G."/>
        </authorList>
    </citation>
    <scope>NUCLEOTIDE SEQUENCE</scope>
    <source>
        <strain evidence="4">Rat1</strain>
    </source>
</reference>
<comment type="similarity">
    <text evidence="1">Belongs to the ADP-ribosylglycohydrolase family.</text>
</comment>
<gene>
    <name evidence="4" type="ORF">Q3M24_14085</name>
</gene>
<dbReference type="InterPro" id="IPR050792">
    <property type="entry name" value="ADP-ribosylglycohydrolase"/>
</dbReference>
<reference evidence="4" key="2">
    <citation type="submission" date="2024-06" db="EMBL/GenBank/DDBJ databases">
        <authorList>
            <person name="Plum-Jensen L.E."/>
            <person name="Schramm A."/>
            <person name="Marshall I.P.G."/>
        </authorList>
    </citation>
    <scope>NUCLEOTIDE SEQUENCE</scope>
    <source>
        <strain evidence="4">Rat1</strain>
    </source>
</reference>
<feature type="binding site" evidence="3">
    <location>
        <position position="241"/>
    </location>
    <ligand>
        <name>Mg(2+)</name>
        <dbReference type="ChEBI" id="CHEBI:18420"/>
        <label>1</label>
    </ligand>
</feature>
<dbReference type="EMBL" id="CP159373">
    <property type="protein sequence ID" value="XCN71441.1"/>
    <property type="molecule type" value="Genomic_DNA"/>
</dbReference>
<keyword evidence="3" id="KW-0479">Metal-binding</keyword>
<protein>
    <submittedName>
        <fullName evidence="4">ADP-ribosylglycohydrolase family protein</fullName>
    </submittedName>
</protein>
<evidence type="ECO:0000256" key="2">
    <source>
        <dbReference type="ARBA" id="ARBA00022801"/>
    </source>
</evidence>
<dbReference type="Pfam" id="PF03747">
    <property type="entry name" value="ADP_ribosyl_GH"/>
    <property type="match status" value="1"/>
</dbReference>
<sequence>MKNDKIIGSLLAGAIGDCMGGPFEGQPGPLTYQAHDSWHLSDDTQLTLATYESITTCGFVSAQHIAETFLQYFRARKITGIGSSTLKAMRDLDAGGHWAICGAKGERAAGNGAAMRISPLAFMLRPEKDQDRQIIRDVCRITHHNDEAYLGALAILYAMQSDAIHDIILNSIEALPDSRTRDRLIAINQIQQDTPAAVLANEFGSSGYVVDSVPLALFCARKAATLPFEDVLIDAIEAGGDTDTIASMIGNIVGAHLGRAVLPEQHINRLPNIDKLTNIAKQFTAVCSKKEPSTPSPDESS</sequence>
<keyword evidence="2" id="KW-0378">Hydrolase</keyword>
<feature type="binding site" evidence="3">
    <location>
        <position position="243"/>
    </location>
    <ligand>
        <name>Mg(2+)</name>
        <dbReference type="ChEBI" id="CHEBI:18420"/>
        <label>1</label>
    </ligand>
</feature>
<dbReference type="AlphaFoldDB" id="A0AAU8LR94"/>
<dbReference type="PANTHER" id="PTHR16222:SF24">
    <property type="entry name" value="ADP-RIBOSYLHYDROLASE ARH3"/>
    <property type="match status" value="1"/>
</dbReference>
<feature type="binding site" evidence="3">
    <location>
        <position position="43"/>
    </location>
    <ligand>
        <name>Mg(2+)</name>
        <dbReference type="ChEBI" id="CHEBI:18420"/>
        <label>1</label>
    </ligand>
</feature>
<dbReference type="GO" id="GO:0016787">
    <property type="term" value="F:hydrolase activity"/>
    <property type="evidence" value="ECO:0007669"/>
    <property type="project" value="UniProtKB-KW"/>
</dbReference>
<comment type="cofactor">
    <cofactor evidence="3">
        <name>Mg(2+)</name>
        <dbReference type="ChEBI" id="CHEBI:18420"/>
    </cofactor>
    <text evidence="3">Binds 2 magnesium ions per subunit.</text>
</comment>
<dbReference type="PANTHER" id="PTHR16222">
    <property type="entry name" value="ADP-RIBOSYLGLYCOHYDROLASE"/>
    <property type="match status" value="1"/>
</dbReference>
<dbReference type="GO" id="GO:0046872">
    <property type="term" value="F:metal ion binding"/>
    <property type="evidence" value="ECO:0007669"/>
    <property type="project" value="UniProtKB-KW"/>
</dbReference>
<keyword evidence="3" id="KW-0460">Magnesium</keyword>
<dbReference type="Gene3D" id="1.10.4080.10">
    <property type="entry name" value="ADP-ribosylation/Crystallin J1"/>
    <property type="match status" value="1"/>
</dbReference>
<feature type="binding site" evidence="3">
    <location>
        <position position="41"/>
    </location>
    <ligand>
        <name>Mg(2+)</name>
        <dbReference type="ChEBI" id="CHEBI:18420"/>
        <label>1</label>
    </ligand>
</feature>
<evidence type="ECO:0000256" key="1">
    <source>
        <dbReference type="ARBA" id="ARBA00010702"/>
    </source>
</evidence>
<dbReference type="InterPro" id="IPR005502">
    <property type="entry name" value="Ribosyl_crysJ1"/>
</dbReference>
<dbReference type="SUPFAM" id="SSF101478">
    <property type="entry name" value="ADP-ribosylglycohydrolase"/>
    <property type="match status" value="1"/>
</dbReference>
<evidence type="ECO:0000313" key="4">
    <source>
        <dbReference type="EMBL" id="XCN71441.1"/>
    </source>
</evidence>
<evidence type="ECO:0000256" key="3">
    <source>
        <dbReference type="PIRSR" id="PIRSR605502-1"/>
    </source>
</evidence>
<name>A0AAU8LR94_9BACT</name>
<dbReference type="KEGG" id="eaj:Q3M24_14085"/>
<proteinExistence type="inferred from homology"/>
<organism evidence="4">
    <name type="scientific">Candidatus Electrothrix aestuarii</name>
    <dbReference type="NCBI Taxonomy" id="3062594"/>
    <lineage>
        <taxon>Bacteria</taxon>
        <taxon>Pseudomonadati</taxon>
        <taxon>Thermodesulfobacteriota</taxon>
        <taxon>Desulfobulbia</taxon>
        <taxon>Desulfobulbales</taxon>
        <taxon>Desulfobulbaceae</taxon>
        <taxon>Candidatus Electrothrix</taxon>
    </lineage>
</organism>